<keyword evidence="4" id="KW-0328">Glycosyltransferase</keyword>
<comment type="subcellular location">
    <subcellularLocation>
        <location evidence="1">Secreted</location>
    </subcellularLocation>
</comment>
<dbReference type="EMBL" id="ADFV01092431">
    <property type="status" value="NOT_ANNOTATED_CDS"/>
    <property type="molecule type" value="Genomic_DNA"/>
</dbReference>
<dbReference type="STRING" id="61853.ENSNLEP00000030094"/>
<evidence type="ECO:0000256" key="4">
    <source>
        <dbReference type="ARBA" id="ARBA00022676"/>
    </source>
</evidence>
<evidence type="ECO:0000259" key="8">
    <source>
        <dbReference type="Pfam" id="PF00534"/>
    </source>
</evidence>
<dbReference type="CDD" id="cd03801">
    <property type="entry name" value="GT4_PimA-like"/>
    <property type="match status" value="1"/>
</dbReference>
<dbReference type="InterPro" id="IPR001296">
    <property type="entry name" value="Glyco_trans_1"/>
</dbReference>
<name>A0A2I3GFN5_NOMLE</name>
<reference evidence="9" key="2">
    <citation type="submission" date="2025-08" db="UniProtKB">
        <authorList>
            <consortium name="Ensembl"/>
        </authorList>
    </citation>
    <scope>IDENTIFICATION</scope>
</reference>
<keyword evidence="5" id="KW-0808">Transferase</keyword>
<evidence type="ECO:0000256" key="5">
    <source>
        <dbReference type="ARBA" id="ARBA00022679"/>
    </source>
</evidence>
<evidence type="ECO:0000256" key="6">
    <source>
        <dbReference type="ARBA" id="ARBA00022729"/>
    </source>
</evidence>
<dbReference type="SUPFAM" id="SSF53756">
    <property type="entry name" value="UDP-Glycosyltransferase/glycogen phosphorylase"/>
    <property type="match status" value="1"/>
</dbReference>
<sequence length="351" mass="39097">MLTVRCLSDDTLAHLEAAGHVCVLKDAFDFKSPSEIANLILAENFEAALALHLYRGGRLLQGHRIPFGVIFGGTDVNEDANQREKNAAMGRVLEEARFAVAFTESMKEMAQAQWKARQISLAVTSAVPIQPHAKGKIYVQSQGIATTPNAAFNWNTFLQRSEINQSADNLHIFLLICGLRQVKDPLYLVDAFSEWHQEEPNVYLVIVGPEVDPVFTRQVKAKVKRSPGVRLIGEMPQEDLHAVVKNCFVVVNSSVSEGMSAAILEAMDLEVPVLARNIPGNAAVVKHEVTGLLFSDPQEFVHLAKRLVSDPALEKEIVVNGREYVRMYHSWQVERDTYQQLIRKLEGSTED</sequence>
<evidence type="ECO:0000256" key="3">
    <source>
        <dbReference type="ARBA" id="ARBA00022525"/>
    </source>
</evidence>
<keyword evidence="10" id="KW-1185">Reference proteome</keyword>
<dbReference type="GO" id="GO:0005829">
    <property type="term" value="C:cytosol"/>
    <property type="evidence" value="ECO:0007669"/>
    <property type="project" value="Ensembl"/>
</dbReference>
<dbReference type="EMBL" id="ADFV01092424">
    <property type="status" value="NOT_ANNOTATED_CDS"/>
    <property type="molecule type" value="Genomic_DNA"/>
</dbReference>
<evidence type="ECO:0000256" key="7">
    <source>
        <dbReference type="ARBA" id="ARBA00073421"/>
    </source>
</evidence>
<dbReference type="EMBL" id="ADFV01092430">
    <property type="status" value="NOT_ANNOTATED_CDS"/>
    <property type="molecule type" value="Genomic_DNA"/>
</dbReference>
<evidence type="ECO:0000256" key="1">
    <source>
        <dbReference type="ARBA" id="ARBA00004613"/>
    </source>
</evidence>
<comment type="similarity">
    <text evidence="2">Belongs to the glycosyltransferase group 1 family. Glycosyltransferase 4 subfamily.</text>
</comment>
<keyword evidence="3" id="KW-0964">Secreted</keyword>
<feature type="domain" description="Glycosyl transferase family 1" evidence="8">
    <location>
        <begin position="164"/>
        <end position="323"/>
    </location>
</feature>
<organism evidence="9 10">
    <name type="scientific">Nomascus leucogenys</name>
    <name type="common">Northern white-cheeked gibbon</name>
    <name type="synonym">Hylobates leucogenys</name>
    <dbReference type="NCBI Taxonomy" id="61853"/>
    <lineage>
        <taxon>Eukaryota</taxon>
        <taxon>Metazoa</taxon>
        <taxon>Chordata</taxon>
        <taxon>Craniata</taxon>
        <taxon>Vertebrata</taxon>
        <taxon>Euteleostomi</taxon>
        <taxon>Mammalia</taxon>
        <taxon>Eutheria</taxon>
        <taxon>Euarchontoglires</taxon>
        <taxon>Primates</taxon>
        <taxon>Haplorrhini</taxon>
        <taxon>Catarrhini</taxon>
        <taxon>Hylobatidae</taxon>
        <taxon>Nomascus</taxon>
    </lineage>
</organism>
<reference evidence="9 10" key="1">
    <citation type="submission" date="2012-10" db="EMBL/GenBank/DDBJ databases">
        <authorList>
            <consortium name="Gibbon Genome Sequencing Consortium"/>
        </authorList>
    </citation>
    <scope>NUCLEOTIDE SEQUENCE [LARGE SCALE GENOMIC DNA]</scope>
</reference>
<dbReference type="AlphaFoldDB" id="A0A2I3GFN5"/>
<dbReference type="EMBL" id="ADFV01092432">
    <property type="status" value="NOT_ANNOTATED_CDS"/>
    <property type="molecule type" value="Genomic_DNA"/>
</dbReference>
<dbReference type="EMBL" id="ADFV01092425">
    <property type="status" value="NOT_ANNOTATED_CDS"/>
    <property type="molecule type" value="Genomic_DNA"/>
</dbReference>
<dbReference type="FunFam" id="3.40.50.2000:FF:000126">
    <property type="entry name" value="Glycosyltransferase 1 domain containing 1"/>
    <property type="match status" value="1"/>
</dbReference>
<dbReference type="EMBL" id="ADFV01092428">
    <property type="status" value="NOT_ANNOTATED_CDS"/>
    <property type="molecule type" value="Genomic_DNA"/>
</dbReference>
<dbReference type="GO" id="GO:0005576">
    <property type="term" value="C:extracellular region"/>
    <property type="evidence" value="ECO:0007669"/>
    <property type="project" value="UniProtKB-SubCell"/>
</dbReference>
<dbReference type="EMBL" id="ADFV01092423">
    <property type="status" value="NOT_ANNOTATED_CDS"/>
    <property type="molecule type" value="Genomic_DNA"/>
</dbReference>
<keyword evidence="6" id="KW-0732">Signal</keyword>
<reference evidence="9" key="3">
    <citation type="submission" date="2025-09" db="UniProtKB">
        <authorList>
            <consortium name="Ensembl"/>
        </authorList>
    </citation>
    <scope>IDENTIFICATION</scope>
</reference>
<dbReference type="PANTHER" id="PTHR46660">
    <property type="match status" value="1"/>
</dbReference>
<accession>A0A2I3GFN5</accession>
<dbReference type="InParanoid" id="A0A2I3GFN5"/>
<dbReference type="FunCoup" id="A0A2I3GFN5">
    <property type="interactions" value="101"/>
</dbReference>
<proteinExistence type="inferred from homology"/>
<protein>
    <recommendedName>
        <fullName evidence="7">Glycosyltransferase 1 domain-containing protein 1</fullName>
    </recommendedName>
</protein>
<dbReference type="EMBL" id="ADFV01092427">
    <property type="status" value="NOT_ANNOTATED_CDS"/>
    <property type="molecule type" value="Genomic_DNA"/>
</dbReference>
<evidence type="ECO:0000313" key="9">
    <source>
        <dbReference type="Ensembl" id="ENSNLEP00000030094.1"/>
    </source>
</evidence>
<dbReference type="EMBL" id="ADFV01092429">
    <property type="status" value="NOT_ANNOTATED_CDS"/>
    <property type="molecule type" value="Genomic_DNA"/>
</dbReference>
<dbReference type="InterPro" id="IPR052622">
    <property type="entry name" value="Glycosyltransferase_G1"/>
</dbReference>
<dbReference type="PANTHER" id="PTHR46660:SF2">
    <property type="entry name" value="GLYCOSYLTRANSFERASE 1 DOMAIN-CONTAINING PROTEIN 1"/>
    <property type="match status" value="1"/>
</dbReference>
<dbReference type="Proteomes" id="UP000001073">
    <property type="component" value="Chromosome 10"/>
</dbReference>
<dbReference type="OMA" id="FSEWHSE"/>
<dbReference type="Gene3D" id="3.40.50.2000">
    <property type="entry name" value="Glycogen Phosphorylase B"/>
    <property type="match status" value="2"/>
</dbReference>
<dbReference type="Ensembl" id="ENSNLET00000045454.1">
    <property type="protein sequence ID" value="ENSNLEP00000030094.1"/>
    <property type="gene ID" value="ENSNLEG00000008195.3"/>
</dbReference>
<evidence type="ECO:0000256" key="2">
    <source>
        <dbReference type="ARBA" id="ARBA00009481"/>
    </source>
</evidence>
<dbReference type="GeneTree" id="ENSGT00390000016790"/>
<dbReference type="GO" id="GO:0016757">
    <property type="term" value="F:glycosyltransferase activity"/>
    <property type="evidence" value="ECO:0007669"/>
    <property type="project" value="UniProtKB-KW"/>
</dbReference>
<evidence type="ECO:0000313" key="10">
    <source>
        <dbReference type="Proteomes" id="UP000001073"/>
    </source>
</evidence>
<gene>
    <name evidence="9" type="primary">GLT1D1</name>
</gene>
<dbReference type="Pfam" id="PF00534">
    <property type="entry name" value="Glycos_transf_1"/>
    <property type="match status" value="1"/>
</dbReference>
<dbReference type="EMBL" id="ADFV01092426">
    <property type="status" value="NOT_ANNOTATED_CDS"/>
    <property type="molecule type" value="Genomic_DNA"/>
</dbReference>